<dbReference type="Proteomes" id="UP000381093">
    <property type="component" value="Unassembled WGS sequence"/>
</dbReference>
<gene>
    <name evidence="1" type="ORF">PS710_03230</name>
</gene>
<organism evidence="1 2">
    <name type="scientific">Pseudomonas fluorescens</name>
    <dbReference type="NCBI Taxonomy" id="294"/>
    <lineage>
        <taxon>Bacteria</taxon>
        <taxon>Pseudomonadati</taxon>
        <taxon>Pseudomonadota</taxon>
        <taxon>Gammaproteobacteria</taxon>
        <taxon>Pseudomonadales</taxon>
        <taxon>Pseudomonadaceae</taxon>
        <taxon>Pseudomonas</taxon>
    </lineage>
</organism>
<protein>
    <submittedName>
        <fullName evidence="1">Uncharacterized protein</fullName>
    </submittedName>
</protein>
<accession>A0A5E7CT63</accession>
<name>A0A5E7CT63_PSEFL</name>
<dbReference type="AlphaFoldDB" id="A0A5E7CT63"/>
<evidence type="ECO:0000313" key="1">
    <source>
        <dbReference type="EMBL" id="VVO08223.1"/>
    </source>
</evidence>
<reference evidence="1 2" key="1">
    <citation type="submission" date="2019-09" db="EMBL/GenBank/DDBJ databases">
        <authorList>
            <person name="Chandra G."/>
            <person name="Truman W A."/>
        </authorList>
    </citation>
    <scope>NUCLEOTIDE SEQUENCE [LARGE SCALE GENOMIC DNA]</scope>
    <source>
        <strain evidence="1">PS710</strain>
    </source>
</reference>
<dbReference type="EMBL" id="CABVHW010000010">
    <property type="protein sequence ID" value="VVO08223.1"/>
    <property type="molecule type" value="Genomic_DNA"/>
</dbReference>
<evidence type="ECO:0000313" key="2">
    <source>
        <dbReference type="Proteomes" id="UP000381093"/>
    </source>
</evidence>
<sequence length="471" mass="51825">MSSTIDRPTCLRINAWNGVTAVESELSPKTPFAQIVQGRAIATWLAPLAEADLRDWKHPDVGWGLVLLDNDDLSHDELARGIDAPEPIRKLLLDRPGAPVLRWRPELQQSYLRRYYSNGKPPQDLSISAPKPGIKEGHIPRYLLIYATPKQIPWAVQYALNMSTFVGRIDLSGVALDNYVNALISDWPENGCDPKAPLVWRVDHGSDDITWLMARAVAAQIWKKFESDVDLSRRTLLRDESATQQALCAALKEHNPGLIITTSHGMTGPLNDSTALKLNLGIPVDVNHQTISMMEMADWQPNGAIWYAHACCSAGSDSESRYEKLFSPNSAIGLTLNSIASGAGAVIAPMPSNLLGKSAPLRAFVGHVEPTFDWTLRDPNSGEVLTQVLCSALYNSLYLQDRRTPIGFALRNIFTEAGAFYGAWQDAVTGIDNNVPGMRDWALYRQLVAMDRQTLVILGDPTVALPQLSGI</sequence>
<dbReference type="RefSeq" id="WP_150765360.1">
    <property type="nucleotide sequence ID" value="NZ_CABVHW010000010.1"/>
</dbReference>
<proteinExistence type="predicted"/>